<dbReference type="SUPFAM" id="SSF82153">
    <property type="entry name" value="FAS1 domain"/>
    <property type="match status" value="2"/>
</dbReference>
<dbReference type="Pfam" id="PF02469">
    <property type="entry name" value="Fasciclin"/>
    <property type="match status" value="1"/>
</dbReference>
<sequence>MKPKIFNRACMKSIFMLFVAGLLIYSCTKQEYAERTDTEVNILGYLQENSDQFSEILKILELTDNDVFIGTYGTYTFFAPTNEAVDMYLSENGYGSVEDVPVEELNNLVRLHLIDQVIETSAFTDGKIPVATMYGQFLTTGAANENGTTKITVNKVAKIQKANVEVGNGIIHVVDHVLPIAKKTLAELIASNDNLSLFNEVVKATGWQERLDQPVTYDEDSIPSYLTVIAQNNEVFHDAGLNSLQDLKEKYSQTGDPTNPEDSLNLYVAYRILPGLKYVADLVTSPSHLTKAPLEVIGVKVKKDTVLINEETFNGVLEKGVVLDRDKSDITASNGVLHQVDGNFNIKLRLPQPVYFDVGDQPEIRQLASVFRKPGNYQTYYPGDLQHIRWGGGLPITYTAHTAGSREAQAYWGDWLEILRLRTGSSSWVEFDTPVIIKGQYKVWITFRTNTRASVAQPLFDGAKLSRTVDFREYRNTELPPRVLESQGYKKSLCGDTWIYNSRFLGIVNVETTGRHVFRLEALTGAGGPSWIDVIEFRPVDMDQLWPKLGGDGQLCTEEDLQPASE</sequence>
<dbReference type="PROSITE" id="PS50213">
    <property type="entry name" value="FAS1"/>
    <property type="match status" value="2"/>
</dbReference>
<proteinExistence type="predicted"/>
<dbReference type="KEGG" id="grs:C7S20_10210"/>
<organism evidence="2 3">
    <name type="scientific">Christiangramia fulva</name>
    <dbReference type="NCBI Taxonomy" id="2126553"/>
    <lineage>
        <taxon>Bacteria</taxon>
        <taxon>Pseudomonadati</taxon>
        <taxon>Bacteroidota</taxon>
        <taxon>Flavobacteriia</taxon>
        <taxon>Flavobacteriales</taxon>
        <taxon>Flavobacteriaceae</taxon>
        <taxon>Christiangramia</taxon>
    </lineage>
</organism>
<dbReference type="InterPro" id="IPR050904">
    <property type="entry name" value="Adhesion/Biosynth-related"/>
</dbReference>
<name>A0A2R3ZAU7_9FLAO</name>
<dbReference type="AlphaFoldDB" id="A0A2R3ZAU7"/>
<protein>
    <recommendedName>
        <fullName evidence="1">FAS1 domain-containing protein</fullName>
    </recommendedName>
</protein>
<feature type="domain" description="FAS1" evidence="1">
    <location>
        <begin position="40"/>
        <end position="178"/>
    </location>
</feature>
<dbReference type="InterPro" id="IPR036378">
    <property type="entry name" value="FAS1_dom_sf"/>
</dbReference>
<dbReference type="OrthoDB" id="9800666at2"/>
<evidence type="ECO:0000313" key="3">
    <source>
        <dbReference type="Proteomes" id="UP000241507"/>
    </source>
</evidence>
<dbReference type="Proteomes" id="UP000241507">
    <property type="component" value="Chromosome"/>
</dbReference>
<evidence type="ECO:0000259" key="1">
    <source>
        <dbReference type="PROSITE" id="PS50213"/>
    </source>
</evidence>
<dbReference type="PROSITE" id="PS51257">
    <property type="entry name" value="PROKAR_LIPOPROTEIN"/>
    <property type="match status" value="1"/>
</dbReference>
<accession>A0A2R3ZAU7</accession>
<dbReference type="PANTHER" id="PTHR10900:SF77">
    <property type="entry name" value="FI19380P1"/>
    <property type="match status" value="1"/>
</dbReference>
<evidence type="ECO:0000313" key="2">
    <source>
        <dbReference type="EMBL" id="AVR47418.1"/>
    </source>
</evidence>
<dbReference type="EMBL" id="CP028136">
    <property type="protein sequence ID" value="AVR47418.1"/>
    <property type="molecule type" value="Genomic_DNA"/>
</dbReference>
<reference evidence="3" key="1">
    <citation type="submission" date="2018-03" db="EMBL/GenBank/DDBJ databases">
        <title>Gramella fulva sp. nov., isolated from a dry surface of tidal flat.</title>
        <authorList>
            <person name="Hwang S.H."/>
            <person name="Hwang W.M."/>
            <person name="Kang K."/>
            <person name="Ahn T.-Y."/>
        </authorList>
    </citation>
    <scope>NUCLEOTIDE SEQUENCE [LARGE SCALE GENOMIC DNA]</scope>
    <source>
        <strain evidence="3">SH35</strain>
    </source>
</reference>
<gene>
    <name evidence="2" type="ORF">C7S20_10210</name>
</gene>
<feature type="domain" description="FAS1" evidence="1">
    <location>
        <begin position="182"/>
        <end position="344"/>
    </location>
</feature>
<keyword evidence="3" id="KW-1185">Reference proteome</keyword>
<dbReference type="Gene3D" id="2.30.180.10">
    <property type="entry name" value="FAS1 domain"/>
    <property type="match status" value="2"/>
</dbReference>
<dbReference type="SMART" id="SM00554">
    <property type="entry name" value="FAS1"/>
    <property type="match status" value="1"/>
</dbReference>
<dbReference type="PANTHER" id="PTHR10900">
    <property type="entry name" value="PERIOSTIN-RELATED"/>
    <property type="match status" value="1"/>
</dbReference>
<dbReference type="InterPro" id="IPR000782">
    <property type="entry name" value="FAS1_domain"/>
</dbReference>